<dbReference type="OrthoDB" id="9801753at2"/>
<gene>
    <name evidence="2" type="ORF">DC20_13095</name>
</gene>
<protein>
    <recommendedName>
        <fullName evidence="1">Putative membrane protein insertion efficiency factor</fullName>
    </recommendedName>
</protein>
<keyword evidence="3" id="KW-1185">Reference proteome</keyword>
<dbReference type="PATRIC" id="fig|512763.3.peg.2875"/>
<dbReference type="AlphaFoldDB" id="A0A0N7HWN4"/>
<dbReference type="InterPro" id="IPR002696">
    <property type="entry name" value="Membr_insert_effic_factor_YidD"/>
</dbReference>
<evidence type="ECO:0000313" key="3">
    <source>
        <dbReference type="Proteomes" id="UP000061382"/>
    </source>
</evidence>
<dbReference type="GO" id="GO:0005886">
    <property type="term" value="C:plasma membrane"/>
    <property type="evidence" value="ECO:0007669"/>
    <property type="project" value="UniProtKB-SubCell"/>
</dbReference>
<organism evidence="2 3">
    <name type="scientific">Rufibacter tibetensis</name>
    <dbReference type="NCBI Taxonomy" id="512763"/>
    <lineage>
        <taxon>Bacteria</taxon>
        <taxon>Pseudomonadati</taxon>
        <taxon>Bacteroidota</taxon>
        <taxon>Cytophagia</taxon>
        <taxon>Cytophagales</taxon>
        <taxon>Hymenobacteraceae</taxon>
        <taxon>Rufibacter</taxon>
    </lineage>
</organism>
<dbReference type="SMART" id="SM01234">
    <property type="entry name" value="Haemolytic"/>
    <property type="match status" value="1"/>
</dbReference>
<dbReference type="Pfam" id="PF01809">
    <property type="entry name" value="YidD"/>
    <property type="match status" value="1"/>
</dbReference>
<dbReference type="PANTHER" id="PTHR33383">
    <property type="entry name" value="MEMBRANE PROTEIN INSERTION EFFICIENCY FACTOR-RELATED"/>
    <property type="match status" value="1"/>
</dbReference>
<dbReference type="KEGG" id="rti:DC20_13095"/>
<accession>A0A0N7HWN4</accession>
<dbReference type="NCBIfam" id="TIGR00278">
    <property type="entry name" value="membrane protein insertion efficiency factor YidD"/>
    <property type="match status" value="1"/>
</dbReference>
<reference evidence="2 3" key="1">
    <citation type="submission" date="2015-08" db="EMBL/GenBank/DDBJ databases">
        <title>Complete genome sequence of Rufibacter tibetensis strain 1351t, a radiation-resistant bacterium from tibet plateau.</title>
        <authorList>
            <person name="Dai J."/>
        </authorList>
    </citation>
    <scope>NUCLEOTIDE SEQUENCE [LARGE SCALE GENOMIC DNA]</scope>
    <source>
        <strain evidence="2 3">1351</strain>
    </source>
</reference>
<dbReference type="Proteomes" id="UP000061382">
    <property type="component" value="Chromosome"/>
</dbReference>
<comment type="function">
    <text evidence="1">Could be involved in insertion of integral membrane proteins into the membrane.</text>
</comment>
<name>A0A0N7HWN4_9BACT</name>
<dbReference type="RefSeq" id="WP_062544241.1">
    <property type="nucleotide sequence ID" value="NZ_CP012643.1"/>
</dbReference>
<keyword evidence="1" id="KW-1003">Cell membrane</keyword>
<evidence type="ECO:0000256" key="1">
    <source>
        <dbReference type="HAMAP-Rule" id="MF_00386"/>
    </source>
</evidence>
<comment type="similarity">
    <text evidence="1">Belongs to the UPF0161 family.</text>
</comment>
<keyword evidence="1" id="KW-0472">Membrane</keyword>
<sequence length="76" mass="8711">MQPINWLFKQFFLGIVWVYRYMISPLTPGSCRFTPTCSGYAHQAIVKYGPFKGGWMALKRIGRCQPWGGHGYDPVP</sequence>
<dbReference type="HAMAP" id="MF_00386">
    <property type="entry name" value="UPF0161_YidD"/>
    <property type="match status" value="1"/>
</dbReference>
<comment type="subcellular location">
    <subcellularLocation>
        <location evidence="1">Cell membrane</location>
        <topology evidence="1">Peripheral membrane protein</topology>
        <orientation evidence="1">Cytoplasmic side</orientation>
    </subcellularLocation>
</comment>
<dbReference type="PANTHER" id="PTHR33383:SF1">
    <property type="entry name" value="MEMBRANE PROTEIN INSERTION EFFICIENCY FACTOR-RELATED"/>
    <property type="match status" value="1"/>
</dbReference>
<proteinExistence type="inferred from homology"/>
<dbReference type="STRING" id="512763.DC20_13095"/>
<evidence type="ECO:0000313" key="2">
    <source>
        <dbReference type="EMBL" id="ALI99736.1"/>
    </source>
</evidence>
<dbReference type="EMBL" id="CP012643">
    <property type="protein sequence ID" value="ALI99736.1"/>
    <property type="molecule type" value="Genomic_DNA"/>
</dbReference>